<proteinExistence type="predicted"/>
<dbReference type="AlphaFoldDB" id="A0A6N2AND6"/>
<organism evidence="1">
    <name type="scientific">Solanum chilense</name>
    <name type="common">Tomato</name>
    <name type="synonym">Lycopersicon chilense</name>
    <dbReference type="NCBI Taxonomy" id="4083"/>
    <lineage>
        <taxon>Eukaryota</taxon>
        <taxon>Viridiplantae</taxon>
        <taxon>Streptophyta</taxon>
        <taxon>Embryophyta</taxon>
        <taxon>Tracheophyta</taxon>
        <taxon>Spermatophyta</taxon>
        <taxon>Magnoliopsida</taxon>
        <taxon>eudicotyledons</taxon>
        <taxon>Gunneridae</taxon>
        <taxon>Pentapetalae</taxon>
        <taxon>asterids</taxon>
        <taxon>lamiids</taxon>
        <taxon>Solanales</taxon>
        <taxon>Solanaceae</taxon>
        <taxon>Solanoideae</taxon>
        <taxon>Solaneae</taxon>
        <taxon>Solanum</taxon>
        <taxon>Solanum subgen. Lycopersicon</taxon>
    </lineage>
</organism>
<dbReference type="EMBL" id="RXGB01010559">
    <property type="protein sequence ID" value="TMW83815.1"/>
    <property type="molecule type" value="Genomic_DNA"/>
</dbReference>
<sequence>MIAEFDSIMQKHIRRIKHDEIHNHYLGHNIQNELINLLASEIKNKIIEKVIKTKYFSIILDCMLDTSHQDQMFFYNTECRYFGNSNKCNRIFLRILESG</sequence>
<protein>
    <submittedName>
        <fullName evidence="1">Uncharacterized protein</fullName>
    </submittedName>
</protein>
<comment type="caution">
    <text evidence="1">The sequence shown here is derived from an EMBL/GenBank/DDBJ whole genome shotgun (WGS) entry which is preliminary data.</text>
</comment>
<gene>
    <name evidence="1" type="ORF">EJD97_000682</name>
</gene>
<accession>A0A6N2AND6</accession>
<dbReference type="PANTHER" id="PTHR45749:SF35">
    <property type="entry name" value="AC-LIKE TRANSPOSASE-RELATED"/>
    <property type="match status" value="1"/>
</dbReference>
<evidence type="ECO:0000313" key="1">
    <source>
        <dbReference type="EMBL" id="TMW83815.1"/>
    </source>
</evidence>
<reference evidence="1" key="1">
    <citation type="submission" date="2019-05" db="EMBL/GenBank/DDBJ databases">
        <title>The de novo reference genome and transcriptome assemblies of the wild tomato species Solanum chilense.</title>
        <authorList>
            <person name="Stam R."/>
            <person name="Nosenko T."/>
            <person name="Hoerger A.C."/>
            <person name="Stephan W."/>
            <person name="Seidel M.A."/>
            <person name="Kuhn J.M.M."/>
            <person name="Haberer G."/>
            <person name="Tellier A."/>
        </authorList>
    </citation>
    <scope>NUCLEOTIDE SEQUENCE</scope>
    <source>
        <tissue evidence="1">Mature leaves</tissue>
    </source>
</reference>
<dbReference type="PANTHER" id="PTHR45749">
    <property type="match status" value="1"/>
</dbReference>
<name>A0A6N2AND6_SOLCI</name>